<dbReference type="EMBL" id="JAAGWY010000001">
    <property type="protein sequence ID" value="NEN05389.1"/>
    <property type="molecule type" value="Genomic_DNA"/>
</dbReference>
<dbReference type="GO" id="GO:0006004">
    <property type="term" value="P:fucose metabolic process"/>
    <property type="evidence" value="ECO:0007669"/>
    <property type="project" value="InterPro"/>
</dbReference>
<feature type="domain" description="Glycoside hydrolase family 29 N-terminal" evidence="8">
    <location>
        <begin position="16"/>
        <end position="357"/>
    </location>
</feature>
<dbReference type="PIRSF" id="PIRSF001092">
    <property type="entry name" value="Alpha-L-fucosidase"/>
    <property type="match status" value="1"/>
</dbReference>
<evidence type="ECO:0000259" key="8">
    <source>
        <dbReference type="Pfam" id="PF01120"/>
    </source>
</evidence>
<name>A0A6L9XVE6_9MICO</name>
<dbReference type="PANTHER" id="PTHR10030:SF37">
    <property type="entry name" value="ALPHA-L-FUCOSIDASE-RELATED"/>
    <property type="match status" value="1"/>
</dbReference>
<evidence type="ECO:0000256" key="2">
    <source>
        <dbReference type="ARBA" id="ARBA00007951"/>
    </source>
</evidence>
<organism evidence="9 10">
    <name type="scientific">Leifsonia tongyongensis</name>
    <dbReference type="NCBI Taxonomy" id="1268043"/>
    <lineage>
        <taxon>Bacteria</taxon>
        <taxon>Bacillati</taxon>
        <taxon>Actinomycetota</taxon>
        <taxon>Actinomycetes</taxon>
        <taxon>Micrococcales</taxon>
        <taxon>Microbacteriaceae</taxon>
        <taxon>Leifsonia</taxon>
    </lineage>
</organism>
<comment type="caution">
    <text evidence="9">The sequence shown here is derived from an EMBL/GenBank/DDBJ whole genome shotgun (WGS) entry which is preliminary data.</text>
</comment>
<dbReference type="GO" id="GO:0004560">
    <property type="term" value="F:alpha-L-fucosidase activity"/>
    <property type="evidence" value="ECO:0007669"/>
    <property type="project" value="InterPro"/>
</dbReference>
<dbReference type="PRINTS" id="PR00741">
    <property type="entry name" value="GLHYDRLASE29"/>
</dbReference>
<evidence type="ECO:0000313" key="10">
    <source>
        <dbReference type="Proteomes" id="UP000474967"/>
    </source>
</evidence>
<evidence type="ECO:0000256" key="5">
    <source>
        <dbReference type="ARBA" id="ARBA00022801"/>
    </source>
</evidence>
<comment type="similarity">
    <text evidence="2">Belongs to the glycosyl hydrolase 29 family.</text>
</comment>
<dbReference type="Pfam" id="PF01120">
    <property type="entry name" value="Alpha_L_fucos"/>
    <property type="match status" value="1"/>
</dbReference>
<keyword evidence="4" id="KW-0732">Signal</keyword>
<dbReference type="AlphaFoldDB" id="A0A6L9XVE6"/>
<dbReference type="Proteomes" id="UP000474967">
    <property type="component" value="Unassembled WGS sequence"/>
</dbReference>
<evidence type="ECO:0000256" key="4">
    <source>
        <dbReference type="ARBA" id="ARBA00022729"/>
    </source>
</evidence>
<keyword evidence="5" id="KW-0378">Hydrolase</keyword>
<dbReference type="InterPro" id="IPR016286">
    <property type="entry name" value="FUC_metazoa-typ"/>
</dbReference>
<evidence type="ECO:0000256" key="7">
    <source>
        <dbReference type="PIRSR" id="PIRSR001092-1"/>
    </source>
</evidence>
<accession>A0A6L9XVE6</accession>
<dbReference type="EC" id="3.2.1.51" evidence="3"/>
<keyword evidence="10" id="KW-1185">Reference proteome</keyword>
<dbReference type="Gene3D" id="3.20.20.80">
    <property type="entry name" value="Glycosidases"/>
    <property type="match status" value="1"/>
</dbReference>
<sequence>MAMFTDDPVRPENYRRFEREVPRWFGDAKLGVFVHWGPYSVPAWAEPLGELGTIEKGHWFKHNPYAEWYFNTIRIEGSPAAEHQKQVHGGAPYDDFLDQWDPADFAPDELLALVKSTGAGYFVPTTKHHDGVTLWDAPGTGGRNTVTRGPQRDLIGAFEKATRDAGLRFGVYYSGGLDWHFSQLPPITDEGAQFARPLDAAYAEYAYKHVDDLLDRYSPDILWGDIEWPDAGKPSGPFSMENLFEKFYAIRPDGVSNDRWGETHWDFRTSEYQQGTSVEGSGAWENCRGIGFSFGYNQVEDESHMLSGPDAVKSFVDIVSRGGNLLLNIGLTARGTVPDLQRRTLEHLAAWNAINGEAVFGSQPLDASTNTAADAPWVRWTRTGDVVNAFVDAVGEVRIPAPLEVSTSSAQLADGTRIGVSFDRGALVTTLPEPTVAGPTLIRFKDAR</sequence>
<dbReference type="SMART" id="SM00812">
    <property type="entry name" value="Alpha_L_fucos"/>
    <property type="match status" value="1"/>
</dbReference>
<evidence type="ECO:0000256" key="1">
    <source>
        <dbReference type="ARBA" id="ARBA00004071"/>
    </source>
</evidence>
<dbReference type="GO" id="GO:0016139">
    <property type="term" value="P:glycoside catabolic process"/>
    <property type="evidence" value="ECO:0007669"/>
    <property type="project" value="TreeGrafter"/>
</dbReference>
<dbReference type="SUPFAM" id="SSF51445">
    <property type="entry name" value="(Trans)glycosidases"/>
    <property type="match status" value="1"/>
</dbReference>
<reference evidence="9 10" key="1">
    <citation type="journal article" date="2014" name="J. Microbiol.">
        <title>Diaminobutyricibacter tongyongensis gen. nov., sp. nov. and Homoserinibacter gongjuensis gen. nov., sp. nov. belong to the family Microbacteriaceae.</title>
        <authorList>
            <person name="Kim S.J."/>
            <person name="Ahn J.H."/>
            <person name="Weon H.Y."/>
            <person name="Hamada M."/>
            <person name="Suzuki K."/>
            <person name="Kwon S.W."/>
        </authorList>
    </citation>
    <scope>NUCLEOTIDE SEQUENCE [LARGE SCALE GENOMIC DNA]</scope>
    <source>
        <strain evidence="9 10">NBRC 108724</strain>
    </source>
</reference>
<gene>
    <name evidence="9" type="ORF">G3T36_05840</name>
</gene>
<dbReference type="PANTHER" id="PTHR10030">
    <property type="entry name" value="ALPHA-L-FUCOSIDASE"/>
    <property type="match status" value="1"/>
</dbReference>
<protein>
    <recommendedName>
        <fullName evidence="3">alpha-L-fucosidase</fullName>
        <ecNumber evidence="3">3.2.1.51</ecNumber>
    </recommendedName>
</protein>
<dbReference type="InterPro" id="IPR017853">
    <property type="entry name" value="GH"/>
</dbReference>
<dbReference type="GO" id="GO:0005764">
    <property type="term" value="C:lysosome"/>
    <property type="evidence" value="ECO:0007669"/>
    <property type="project" value="TreeGrafter"/>
</dbReference>
<dbReference type="InterPro" id="IPR057739">
    <property type="entry name" value="Glyco_hydro_29_N"/>
</dbReference>
<evidence type="ECO:0000256" key="3">
    <source>
        <dbReference type="ARBA" id="ARBA00012662"/>
    </source>
</evidence>
<proteinExistence type="inferred from homology"/>
<dbReference type="InterPro" id="IPR000933">
    <property type="entry name" value="Glyco_hydro_29"/>
</dbReference>
<comment type="function">
    <text evidence="1">Alpha-L-fucosidase is responsible for hydrolyzing the alpha-1,6-linked fucose joined to the reducing-end N-acetylglucosamine of the carbohydrate moieties of glycoproteins.</text>
</comment>
<evidence type="ECO:0000256" key="6">
    <source>
        <dbReference type="ARBA" id="ARBA00023295"/>
    </source>
</evidence>
<keyword evidence="6" id="KW-0326">Glycosidase</keyword>
<evidence type="ECO:0000313" key="9">
    <source>
        <dbReference type="EMBL" id="NEN05389.1"/>
    </source>
</evidence>
<feature type="site" description="May be important for catalysis" evidence="7">
    <location>
        <position position="287"/>
    </location>
</feature>